<sequence length="203" mass="22489">MPKDRWWQRSPLILVLLLLLWSLALGWGLAEVTSGTPRLDTPSLASAGGLTPPISSSPAPPLLTQASSISPVGGIDPVPPGLQLGQEVYLQTCATCHLGLPPAVLPTETWRQIIQDSQHYSVQLKPLVDPTRLLVWNYLRTFSRPQLAEEDLPYRVDNSRFFRALHPTVKIARPVRMNSCVACHPGAPQYDYRSLTPEWENAP</sequence>
<dbReference type="STRING" id="1497020.DO97_11060"/>
<evidence type="ECO:0000313" key="1">
    <source>
        <dbReference type="EMBL" id="KGF72243.1"/>
    </source>
</evidence>
<dbReference type="EMBL" id="JJML01000032">
    <property type="protein sequence ID" value="KGF72243.1"/>
    <property type="molecule type" value="Genomic_DNA"/>
</dbReference>
<comment type="caution">
    <text evidence="1">The sequence shown here is derived from an EMBL/GenBank/DDBJ whole genome shotgun (WGS) entry which is preliminary data.</text>
</comment>
<proteinExistence type="predicted"/>
<protein>
    <submittedName>
        <fullName evidence="1">Cytochrome C</fullName>
    </submittedName>
</protein>
<keyword evidence="2" id="KW-1185">Reference proteome</keyword>
<dbReference type="GO" id="GO:0020037">
    <property type="term" value="F:heme binding"/>
    <property type="evidence" value="ECO:0007669"/>
    <property type="project" value="InterPro"/>
</dbReference>
<dbReference type="AlphaFoldDB" id="A0A098TN22"/>
<gene>
    <name evidence="1" type="ORF">DO97_11060</name>
</gene>
<name>A0A098TN22_9CYAN</name>
<reference evidence="1 2" key="1">
    <citation type="journal article" date="2014" name="Mol. Ecol.">
        <title>Evolution of Synechococcus.</title>
        <authorList>
            <person name="Dvorak P."/>
            <person name="Casamatta D."/>
            <person name="Hasler P."/>
            <person name="Poulickova A."/>
            <person name="Ondrej V."/>
            <person name="Sanges R."/>
        </authorList>
    </citation>
    <scope>NUCLEOTIDE SEQUENCE [LARGE SCALE GENOMIC DNA]</scope>
    <source>
        <strain evidence="1 2">CAUP A 1101</strain>
    </source>
</reference>
<dbReference type="InterPro" id="IPR018588">
    <property type="entry name" value="Dihaem_cytochrome-c"/>
</dbReference>
<dbReference type="SUPFAM" id="SSF46626">
    <property type="entry name" value="Cytochrome c"/>
    <property type="match status" value="1"/>
</dbReference>
<dbReference type="Proteomes" id="UP000030170">
    <property type="component" value="Unassembled WGS sequence"/>
</dbReference>
<dbReference type="GO" id="GO:0009055">
    <property type="term" value="F:electron transfer activity"/>
    <property type="evidence" value="ECO:0007669"/>
    <property type="project" value="InterPro"/>
</dbReference>
<organism evidence="1 2">
    <name type="scientific">Neosynechococcus sphagnicola sy1</name>
    <dbReference type="NCBI Taxonomy" id="1497020"/>
    <lineage>
        <taxon>Bacteria</taxon>
        <taxon>Bacillati</taxon>
        <taxon>Cyanobacteriota</taxon>
        <taxon>Cyanophyceae</taxon>
        <taxon>Neosynechococcales</taxon>
        <taxon>Neosynechococcaceae</taxon>
        <taxon>Neosynechococcus</taxon>
    </lineage>
</organism>
<dbReference type="InterPro" id="IPR036909">
    <property type="entry name" value="Cyt_c-like_dom_sf"/>
</dbReference>
<accession>A0A098TN22</accession>
<dbReference type="Pfam" id="PF09626">
    <property type="entry name" value="DHC"/>
    <property type="match status" value="1"/>
</dbReference>
<evidence type="ECO:0000313" key="2">
    <source>
        <dbReference type="Proteomes" id="UP000030170"/>
    </source>
</evidence>